<reference evidence="3" key="1">
    <citation type="submission" date="2017-09" db="EMBL/GenBank/DDBJ databases">
        <title>Depth-based differentiation of microbial function through sediment-hosted aquifers and enrichment of novel symbionts in the deep terrestrial subsurface.</title>
        <authorList>
            <person name="Probst A.J."/>
            <person name="Ladd B."/>
            <person name="Jarett J.K."/>
            <person name="Geller-Mcgrath D.E."/>
            <person name="Sieber C.M.K."/>
            <person name="Emerson J.B."/>
            <person name="Anantharaman K."/>
            <person name="Thomas B.C."/>
            <person name="Malmstrom R."/>
            <person name="Stieglmeier M."/>
            <person name="Klingl A."/>
            <person name="Woyke T."/>
            <person name="Ryan C.M."/>
            <person name="Banfield J.F."/>
        </authorList>
    </citation>
    <scope>NUCLEOTIDE SEQUENCE [LARGE SCALE GENOMIC DNA]</scope>
</reference>
<sequence>MNKRLSGEISERDAMVESRQELSHVKNSKELTAVFEKDVKGKLNDLIEKQKTGEITDVEAAEMAKKYFEWLDPTVELVAPFERAIQLKTIEIENEAMGMSEMSKAELMAEAAKYWKLLNVGVKENITSQEEADVFMDFGGPAARGALAFLAATMGVRAIGHATPAVDLRVTAAEVKVVQQNDTVEMPAIVVVGEAPSSEVEMGKQALQSKREYAQHYTADKEQFAEQEVNRLLDNIVDQMIAMAKKFDVSPMAVDFAGEQLVEFTASFDGDEVRNKSLCDSMEAEMGPKIKKAMEERGFDTSNLKFRSVGERIRVPDGTGGMENIKQDEAERRLVKLLNVGSVDDVYKLIKVYNKTPGKLTQEQKQQLDLYVGNNRVPTISYTLKVNISKHEGKSTLPETPEPKTEVNVNVDIEDTNTKQSRLVELVAEERRYVQPIFEDNYVVQMYDPENDDVLPPGEKIKYSCVSGQCLLDVKGNFKTLEECKQNCEIPPPPPPPLPPGENIKYSCVNGKCIPGPSGEYSTYEQCMQYCKVTPPPPPPDGESGYAGQKGPNIQRMHREVKRDDELSDVGVGKYEKDTGRRQVELDTSGDDVQESVRSERTTTAESLDEEKMDKRKKLRSQAKQRRAERGFKKRKRNSDQEYYSSDETEI</sequence>
<name>A0A2H0V5I1_9BACT</name>
<feature type="compositionally biased region" description="Basic residues" evidence="1">
    <location>
        <begin position="615"/>
        <end position="625"/>
    </location>
</feature>
<feature type="compositionally biased region" description="Basic and acidic residues" evidence="1">
    <location>
        <begin position="574"/>
        <end position="585"/>
    </location>
</feature>
<accession>A0A2H0V5I1</accession>
<feature type="region of interest" description="Disordered" evidence="1">
    <location>
        <begin position="559"/>
        <end position="651"/>
    </location>
</feature>
<evidence type="ECO:0000313" key="3">
    <source>
        <dbReference type="Proteomes" id="UP000229901"/>
    </source>
</evidence>
<protein>
    <submittedName>
        <fullName evidence="2">Uncharacterized protein</fullName>
    </submittedName>
</protein>
<dbReference type="Proteomes" id="UP000229901">
    <property type="component" value="Unassembled WGS sequence"/>
</dbReference>
<dbReference type="AlphaFoldDB" id="A0A2H0V5I1"/>
<proteinExistence type="predicted"/>
<organism evidence="2 3">
    <name type="scientific">Candidatus Falkowbacteria bacterium CG10_big_fil_rev_8_21_14_0_10_39_11</name>
    <dbReference type="NCBI Taxonomy" id="1974565"/>
    <lineage>
        <taxon>Bacteria</taxon>
        <taxon>Candidatus Falkowiibacteriota</taxon>
    </lineage>
</organism>
<comment type="caution">
    <text evidence="2">The sequence shown here is derived from an EMBL/GenBank/DDBJ whole genome shotgun (WGS) entry which is preliminary data.</text>
</comment>
<gene>
    <name evidence="2" type="ORF">COT97_01885</name>
</gene>
<dbReference type="EMBL" id="PFAP01000009">
    <property type="protein sequence ID" value="PIR94343.1"/>
    <property type="molecule type" value="Genomic_DNA"/>
</dbReference>
<evidence type="ECO:0000256" key="1">
    <source>
        <dbReference type="SAM" id="MobiDB-lite"/>
    </source>
</evidence>
<evidence type="ECO:0000313" key="2">
    <source>
        <dbReference type="EMBL" id="PIR94343.1"/>
    </source>
</evidence>